<gene>
    <name evidence="2" type="ORF">GCM10009576_055020</name>
</gene>
<sequence>MAAVTSAPTLTPHPQPTAGSRPAPGVPKAVRADGAGQAPPLRARTTAIGATVTERGTGQWDRRLFSAAIPRHLPQRSTAPTERAW</sequence>
<dbReference type="Proteomes" id="UP001500033">
    <property type="component" value="Unassembled WGS sequence"/>
</dbReference>
<evidence type="ECO:0000313" key="2">
    <source>
        <dbReference type="EMBL" id="GAA0986680.1"/>
    </source>
</evidence>
<feature type="compositionally biased region" description="Polar residues" evidence="1">
    <location>
        <begin position="75"/>
        <end position="85"/>
    </location>
</feature>
<name>A0ABN1SES0_9ACTN</name>
<accession>A0ABN1SES0</accession>
<keyword evidence="3" id="KW-1185">Reference proteome</keyword>
<evidence type="ECO:0000313" key="3">
    <source>
        <dbReference type="Proteomes" id="UP001500033"/>
    </source>
</evidence>
<protein>
    <submittedName>
        <fullName evidence="2">Uncharacterized protein</fullName>
    </submittedName>
</protein>
<dbReference type="EMBL" id="BAAAIE010000038">
    <property type="protein sequence ID" value="GAA0986680.1"/>
    <property type="molecule type" value="Genomic_DNA"/>
</dbReference>
<evidence type="ECO:0000256" key="1">
    <source>
        <dbReference type="SAM" id="MobiDB-lite"/>
    </source>
</evidence>
<organism evidence="2 3">
    <name type="scientific">Streptomyces rhizosphaericus</name>
    <dbReference type="NCBI Taxonomy" id="114699"/>
    <lineage>
        <taxon>Bacteria</taxon>
        <taxon>Bacillati</taxon>
        <taxon>Actinomycetota</taxon>
        <taxon>Actinomycetes</taxon>
        <taxon>Kitasatosporales</taxon>
        <taxon>Streptomycetaceae</taxon>
        <taxon>Streptomyces</taxon>
        <taxon>Streptomyces violaceusniger group</taxon>
    </lineage>
</organism>
<reference evidence="2 3" key="1">
    <citation type="journal article" date="2019" name="Int. J. Syst. Evol. Microbiol.">
        <title>The Global Catalogue of Microorganisms (GCM) 10K type strain sequencing project: providing services to taxonomists for standard genome sequencing and annotation.</title>
        <authorList>
            <consortium name="The Broad Institute Genomics Platform"/>
            <consortium name="The Broad Institute Genome Sequencing Center for Infectious Disease"/>
            <person name="Wu L."/>
            <person name="Ma J."/>
        </authorList>
    </citation>
    <scope>NUCLEOTIDE SEQUENCE [LARGE SCALE GENOMIC DNA]</scope>
    <source>
        <strain evidence="2 3">JCM 11445</strain>
    </source>
</reference>
<proteinExistence type="predicted"/>
<comment type="caution">
    <text evidence="2">The sequence shown here is derived from an EMBL/GenBank/DDBJ whole genome shotgun (WGS) entry which is preliminary data.</text>
</comment>
<feature type="region of interest" description="Disordered" evidence="1">
    <location>
        <begin position="1"/>
        <end position="85"/>
    </location>
</feature>